<evidence type="ECO:0000313" key="2">
    <source>
        <dbReference type="Proteomes" id="UP001274896"/>
    </source>
</evidence>
<proteinExistence type="predicted"/>
<keyword evidence="2" id="KW-1185">Reference proteome</keyword>
<sequence length="53" mass="5497">MTKVGGSIPASAVCVEFACSPRASGVSSGYSDFLPRSKDMHGRLIGIPKLCVI</sequence>
<reference evidence="1" key="1">
    <citation type="submission" date="2023-06" db="EMBL/GenBank/DDBJ databases">
        <title>Male Hemibagrus guttatus genome.</title>
        <authorList>
            <person name="Bian C."/>
        </authorList>
    </citation>
    <scope>NUCLEOTIDE SEQUENCE</scope>
    <source>
        <strain evidence="1">Male_cb2023</strain>
        <tissue evidence="1">Muscle</tissue>
    </source>
</reference>
<comment type="caution">
    <text evidence="1">The sequence shown here is derived from an EMBL/GenBank/DDBJ whole genome shotgun (WGS) entry which is preliminary data.</text>
</comment>
<protein>
    <submittedName>
        <fullName evidence="1">Uncharacterized protein</fullName>
    </submittedName>
</protein>
<accession>A0AAE0QZZ1</accession>
<dbReference type="AlphaFoldDB" id="A0AAE0QZZ1"/>
<feature type="non-terminal residue" evidence="1">
    <location>
        <position position="53"/>
    </location>
</feature>
<evidence type="ECO:0000313" key="1">
    <source>
        <dbReference type="EMBL" id="KAK3537734.1"/>
    </source>
</evidence>
<gene>
    <name evidence="1" type="ORF">QTP70_017880</name>
</gene>
<name>A0AAE0QZZ1_9TELE</name>
<dbReference type="EMBL" id="JAUCMX010000008">
    <property type="protein sequence ID" value="KAK3537734.1"/>
    <property type="molecule type" value="Genomic_DNA"/>
</dbReference>
<dbReference type="Proteomes" id="UP001274896">
    <property type="component" value="Unassembled WGS sequence"/>
</dbReference>
<organism evidence="1 2">
    <name type="scientific">Hemibagrus guttatus</name>
    <dbReference type="NCBI Taxonomy" id="175788"/>
    <lineage>
        <taxon>Eukaryota</taxon>
        <taxon>Metazoa</taxon>
        <taxon>Chordata</taxon>
        <taxon>Craniata</taxon>
        <taxon>Vertebrata</taxon>
        <taxon>Euteleostomi</taxon>
        <taxon>Actinopterygii</taxon>
        <taxon>Neopterygii</taxon>
        <taxon>Teleostei</taxon>
        <taxon>Ostariophysi</taxon>
        <taxon>Siluriformes</taxon>
        <taxon>Bagridae</taxon>
        <taxon>Hemibagrus</taxon>
    </lineage>
</organism>